<keyword evidence="5" id="KW-0997">Cell inner membrane</keyword>
<dbReference type="KEGG" id="spha:D3Y57_06450"/>
<reference evidence="12 13" key="1">
    <citation type="submission" date="2018-09" db="EMBL/GenBank/DDBJ databases">
        <title>Sphingomonas peninsula sp. nov., isolated from fildes peninsula, Antarctic soil.</title>
        <authorList>
            <person name="Yingchao G."/>
        </authorList>
    </citation>
    <scope>NUCLEOTIDE SEQUENCE [LARGE SCALE GENOMIC DNA]</scope>
    <source>
        <strain evidence="12 13">YZ-8</strain>
    </source>
</reference>
<dbReference type="GO" id="GO:0009276">
    <property type="term" value="C:Gram-negative-bacterium-type cell wall"/>
    <property type="evidence" value="ECO:0007669"/>
    <property type="project" value="InterPro"/>
</dbReference>
<evidence type="ECO:0000256" key="8">
    <source>
        <dbReference type="ARBA" id="ARBA00022989"/>
    </source>
</evidence>
<feature type="transmembrane region" description="Helical" evidence="10">
    <location>
        <begin position="213"/>
        <end position="233"/>
    </location>
</feature>
<keyword evidence="8 10" id="KW-1133">Transmembrane helix</keyword>
<dbReference type="AlphaFoldDB" id="A0A494TEF2"/>
<evidence type="ECO:0000313" key="13">
    <source>
        <dbReference type="Proteomes" id="UP000276254"/>
    </source>
</evidence>
<keyword evidence="3" id="KW-0813">Transport</keyword>
<keyword evidence="13" id="KW-1185">Reference proteome</keyword>
<keyword evidence="6 10" id="KW-0812">Transmembrane</keyword>
<dbReference type="Pfam" id="PF12693">
    <property type="entry name" value="GspL_C"/>
    <property type="match status" value="1"/>
</dbReference>
<evidence type="ECO:0000313" key="12">
    <source>
        <dbReference type="EMBL" id="AYJ85674.1"/>
    </source>
</evidence>
<dbReference type="GO" id="GO:0015628">
    <property type="term" value="P:protein secretion by the type II secretion system"/>
    <property type="evidence" value="ECO:0007669"/>
    <property type="project" value="InterPro"/>
</dbReference>
<sequence>MTGRTVVIFMGQPTRWSSIADGRINGRGEGFPSPDEGTRIVGVIPASDVVVHQLVLPNLTDPQARGAARLAVAENSVSPIATLHVAVSASIDGERTVVVLDSGRIAGYLGELGARGIDPDAIIAAPLIVERPDIGFIVADLGWETIIRGRDGAFADDPVLTPLLTGGQIVTLDSGEIDAAIIAAAAAPEVDLRQGSFAPRRRWAVDAARFRRIGWLAAACLAMLIVSPIVQLVHLNGAARNIEARNVGVAQSVLPVGLVVADPLAQLDERLAAFGGAGGGFLPLADAVASAASAAANVEVGAMSFDTAGLHFSAHATTSAELALFETRMGALGLIVTPVRGVVGGDRPTSDYTVRAR</sequence>
<evidence type="ECO:0000256" key="1">
    <source>
        <dbReference type="ARBA" id="ARBA00004533"/>
    </source>
</evidence>
<dbReference type="GO" id="GO:0015627">
    <property type="term" value="C:type II protein secretion system complex"/>
    <property type="evidence" value="ECO:0007669"/>
    <property type="project" value="InterPro"/>
</dbReference>
<evidence type="ECO:0000256" key="4">
    <source>
        <dbReference type="ARBA" id="ARBA00022475"/>
    </source>
</evidence>
<dbReference type="Proteomes" id="UP000276254">
    <property type="component" value="Chromosome"/>
</dbReference>
<accession>A0A494TEF2</accession>
<evidence type="ECO:0000259" key="11">
    <source>
        <dbReference type="Pfam" id="PF12693"/>
    </source>
</evidence>
<dbReference type="InterPro" id="IPR007812">
    <property type="entry name" value="T2SS_protein-GspL"/>
</dbReference>
<name>A0A494TEF2_SPHPE</name>
<evidence type="ECO:0000256" key="10">
    <source>
        <dbReference type="SAM" id="Phobius"/>
    </source>
</evidence>
<dbReference type="RefSeq" id="WP_121152299.1">
    <property type="nucleotide sequence ID" value="NZ_CP032829.1"/>
</dbReference>
<dbReference type="InterPro" id="IPR025691">
    <property type="entry name" value="GspL_pp_dom"/>
</dbReference>
<evidence type="ECO:0000256" key="2">
    <source>
        <dbReference type="ARBA" id="ARBA00005318"/>
    </source>
</evidence>
<comment type="similarity">
    <text evidence="2">Belongs to the GSP L family.</text>
</comment>
<evidence type="ECO:0000256" key="9">
    <source>
        <dbReference type="ARBA" id="ARBA00023136"/>
    </source>
</evidence>
<evidence type="ECO:0000256" key="3">
    <source>
        <dbReference type="ARBA" id="ARBA00022448"/>
    </source>
</evidence>
<dbReference type="SUPFAM" id="SSF53067">
    <property type="entry name" value="Actin-like ATPase domain"/>
    <property type="match status" value="1"/>
</dbReference>
<dbReference type="Gene3D" id="3.30.420.380">
    <property type="match status" value="1"/>
</dbReference>
<evidence type="ECO:0000256" key="5">
    <source>
        <dbReference type="ARBA" id="ARBA00022519"/>
    </source>
</evidence>
<comment type="subcellular location">
    <subcellularLocation>
        <location evidence="1">Cell inner membrane</location>
    </subcellularLocation>
</comment>
<dbReference type="InterPro" id="IPR043129">
    <property type="entry name" value="ATPase_NBD"/>
</dbReference>
<dbReference type="GO" id="GO:0005886">
    <property type="term" value="C:plasma membrane"/>
    <property type="evidence" value="ECO:0007669"/>
    <property type="project" value="UniProtKB-SubCell"/>
</dbReference>
<gene>
    <name evidence="12" type="ORF">D3Y57_06450</name>
</gene>
<keyword evidence="4" id="KW-1003">Cell membrane</keyword>
<organism evidence="12 13">
    <name type="scientific">Sphingomonas paeninsulae</name>
    <dbReference type="NCBI Taxonomy" id="2319844"/>
    <lineage>
        <taxon>Bacteria</taxon>
        <taxon>Pseudomonadati</taxon>
        <taxon>Pseudomonadota</taxon>
        <taxon>Alphaproteobacteria</taxon>
        <taxon>Sphingomonadales</taxon>
        <taxon>Sphingomonadaceae</taxon>
        <taxon>Sphingomonas</taxon>
    </lineage>
</organism>
<proteinExistence type="inferred from homology"/>
<protein>
    <recommendedName>
        <fullName evidence="11">GspL periplasmic domain-containing protein</fullName>
    </recommendedName>
</protein>
<dbReference type="NCBIfam" id="TIGR01709">
    <property type="entry name" value="typeII_sec_gspL"/>
    <property type="match status" value="1"/>
</dbReference>
<feature type="domain" description="GspL periplasmic" evidence="11">
    <location>
        <begin position="208"/>
        <end position="327"/>
    </location>
</feature>
<dbReference type="OrthoDB" id="7432052at2"/>
<evidence type="ECO:0000256" key="7">
    <source>
        <dbReference type="ARBA" id="ARBA00022927"/>
    </source>
</evidence>
<dbReference type="EMBL" id="CP032829">
    <property type="protein sequence ID" value="AYJ85674.1"/>
    <property type="molecule type" value="Genomic_DNA"/>
</dbReference>
<evidence type="ECO:0000256" key="6">
    <source>
        <dbReference type="ARBA" id="ARBA00022692"/>
    </source>
</evidence>
<keyword evidence="7" id="KW-0653">Protein transport</keyword>
<keyword evidence="9 10" id="KW-0472">Membrane</keyword>